<evidence type="ECO:0000259" key="4">
    <source>
        <dbReference type="PROSITE" id="PS51388"/>
    </source>
</evidence>
<dbReference type="InterPro" id="IPR045063">
    <property type="entry name" value="Dynamin_N"/>
</dbReference>
<dbReference type="CDD" id="cd08771">
    <property type="entry name" value="DLP_1"/>
    <property type="match status" value="1"/>
</dbReference>
<evidence type="ECO:0000313" key="6">
    <source>
        <dbReference type="EMBL" id="KAK8008225.1"/>
    </source>
</evidence>
<dbReference type="Gene3D" id="1.20.120.1240">
    <property type="entry name" value="Dynamin, middle domain"/>
    <property type="match status" value="1"/>
</dbReference>
<keyword evidence="1" id="KW-0547">Nucleotide-binding</keyword>
<dbReference type="InterPro" id="IPR000375">
    <property type="entry name" value="Dynamin_stalk"/>
</dbReference>
<evidence type="ECO:0000256" key="2">
    <source>
        <dbReference type="ARBA" id="ARBA00023134"/>
    </source>
</evidence>
<comment type="caution">
    <text evidence="6">The sequence shown here is derived from an EMBL/GenBank/DDBJ whole genome shotgun (WGS) entry which is preliminary data.</text>
</comment>
<feature type="domain" description="Dynamin-type G" evidence="5">
    <location>
        <begin position="44"/>
        <end position="337"/>
    </location>
</feature>
<dbReference type="Proteomes" id="UP001396898">
    <property type="component" value="Unassembled WGS sequence"/>
</dbReference>
<dbReference type="InterPro" id="IPR022812">
    <property type="entry name" value="Dynamin"/>
</dbReference>
<gene>
    <name evidence="6" type="ORF">PG991_010776</name>
</gene>
<protein>
    <submittedName>
        <fullName evidence="6">Interferon-induced GTP-binding protein Mx</fullName>
    </submittedName>
</protein>
<name>A0ABR1RCN9_9PEZI</name>
<evidence type="ECO:0000256" key="1">
    <source>
        <dbReference type="ARBA" id="ARBA00022741"/>
    </source>
</evidence>
<evidence type="ECO:0000256" key="3">
    <source>
        <dbReference type="SAM" id="MobiDB-lite"/>
    </source>
</evidence>
<dbReference type="PROSITE" id="PS51718">
    <property type="entry name" value="G_DYNAMIN_2"/>
    <property type="match status" value="1"/>
</dbReference>
<dbReference type="PANTHER" id="PTHR11566:SF21">
    <property type="entry name" value="DYNAMIN RELATED PROTEIN 1, ISOFORM A"/>
    <property type="match status" value="1"/>
</dbReference>
<dbReference type="Gene3D" id="3.40.50.300">
    <property type="entry name" value="P-loop containing nucleotide triphosphate hydrolases"/>
    <property type="match status" value="1"/>
</dbReference>
<dbReference type="InterPro" id="IPR030381">
    <property type="entry name" value="G_DYNAMIN_dom"/>
</dbReference>
<dbReference type="InterPro" id="IPR020850">
    <property type="entry name" value="GED_dom"/>
</dbReference>
<dbReference type="InterPro" id="IPR001401">
    <property type="entry name" value="Dynamin_GTPase"/>
</dbReference>
<evidence type="ECO:0000259" key="5">
    <source>
        <dbReference type="PROSITE" id="PS51718"/>
    </source>
</evidence>
<sequence>MAIDSNEGPSPGSALPAMDALQSARSKKRINQIDQVRSYGVGDIVSLPQLVVCGDQSTGKSSVLEGITGMPFPRKDGICTRFPTEIILRRSRTDKSIVASIQPHQSRPAETRGSLAEYRRSMVGMSELPQVTQEVSKLLGLRGDPSVVGGSAFASDVLRIEVTGHTDFNLTVVDLPGLISASTEEQSNADAGIIRALVEEYVRSSRTIILAVIQAGNDVANQSIVELARKHDPDGQRTVGIITKADLINKGTERRLADLAMNRGNVKLELGFFLLKNPTPTELDKGITAQQRLLQETNFFASPVWQAHNLDMSRVGVENLKLFLQDLLDRHIEKELPNVIEEIKHHLREAEASLALLGPERSTVSDIRFHVTKISMDYYHLVQAALTGDYYGFQREYFHKGTGSRLRAVIHNLNTAFAAKVLHDGEKRKVVSDDAPGSEDGNLDDLKSKGTKVEQFHIYTHTRGRELPGSYNYVLQAELFREQSSPWESLAHSHIRKVFTTTTQWVTDAAAKVVPETAIRREIISIYHRWLGSTEARADDELRKLLADEKRYPITYNHYYTDNIQKARRDALIEPVKEALLSTLQDGRHSIYRSTGEYTKSMEVVRSQVIVDMDEQACSEALICLNAYYKVAMKTFVDNICRQVVERHIRDRLPDVFNPSIVAQFSDEKILLLGSESEAQQRMRDGLTNYLWRV</sequence>
<dbReference type="SMART" id="SM00053">
    <property type="entry name" value="DYNc"/>
    <property type="match status" value="1"/>
</dbReference>
<dbReference type="InterPro" id="IPR027417">
    <property type="entry name" value="P-loop_NTPase"/>
</dbReference>
<organism evidence="6 7">
    <name type="scientific">Apiospora marii</name>
    <dbReference type="NCBI Taxonomy" id="335849"/>
    <lineage>
        <taxon>Eukaryota</taxon>
        <taxon>Fungi</taxon>
        <taxon>Dikarya</taxon>
        <taxon>Ascomycota</taxon>
        <taxon>Pezizomycotina</taxon>
        <taxon>Sordariomycetes</taxon>
        <taxon>Xylariomycetidae</taxon>
        <taxon>Amphisphaeriales</taxon>
        <taxon>Apiosporaceae</taxon>
        <taxon>Apiospora</taxon>
    </lineage>
</organism>
<feature type="non-terminal residue" evidence="6">
    <location>
        <position position="694"/>
    </location>
</feature>
<feature type="region of interest" description="Disordered" evidence="3">
    <location>
        <begin position="1"/>
        <end position="21"/>
    </location>
</feature>
<proteinExistence type="predicted"/>
<dbReference type="Pfam" id="PF01031">
    <property type="entry name" value="Dynamin_M"/>
    <property type="match status" value="1"/>
</dbReference>
<dbReference type="PANTHER" id="PTHR11566">
    <property type="entry name" value="DYNAMIN"/>
    <property type="match status" value="1"/>
</dbReference>
<evidence type="ECO:0000313" key="7">
    <source>
        <dbReference type="Proteomes" id="UP001396898"/>
    </source>
</evidence>
<reference evidence="6 7" key="1">
    <citation type="submission" date="2023-01" db="EMBL/GenBank/DDBJ databases">
        <title>Analysis of 21 Apiospora genomes using comparative genomics revels a genus with tremendous synthesis potential of carbohydrate active enzymes and secondary metabolites.</title>
        <authorList>
            <person name="Sorensen T."/>
        </authorList>
    </citation>
    <scope>NUCLEOTIDE SEQUENCE [LARGE SCALE GENOMIC DNA]</scope>
    <source>
        <strain evidence="6 7">CBS 20057</strain>
    </source>
</reference>
<dbReference type="Pfam" id="PF00350">
    <property type="entry name" value="Dynamin_N"/>
    <property type="match status" value="1"/>
</dbReference>
<accession>A0ABR1RCN9</accession>
<dbReference type="EMBL" id="JAQQWI010000016">
    <property type="protein sequence ID" value="KAK8008225.1"/>
    <property type="molecule type" value="Genomic_DNA"/>
</dbReference>
<dbReference type="PRINTS" id="PR00195">
    <property type="entry name" value="DYNAMIN"/>
</dbReference>
<keyword evidence="2" id="KW-0342">GTP-binding</keyword>
<feature type="domain" description="GED" evidence="4">
    <location>
        <begin position="618"/>
        <end position="694"/>
    </location>
</feature>
<dbReference type="PROSITE" id="PS51388">
    <property type="entry name" value="GED"/>
    <property type="match status" value="1"/>
</dbReference>
<dbReference type="SUPFAM" id="SSF52540">
    <property type="entry name" value="P-loop containing nucleoside triphosphate hydrolases"/>
    <property type="match status" value="1"/>
</dbReference>
<keyword evidence="7" id="KW-1185">Reference proteome</keyword>